<reference evidence="6" key="3">
    <citation type="submission" date="2015-06" db="UniProtKB">
        <authorList>
            <consortium name="EnsemblMetazoa"/>
        </authorList>
    </citation>
    <scope>IDENTIFICATION</scope>
</reference>
<evidence type="ECO:0000313" key="7">
    <source>
        <dbReference type="Proteomes" id="UP000014760"/>
    </source>
</evidence>
<evidence type="ECO:0000313" key="6">
    <source>
        <dbReference type="EnsemblMetazoa" id="CapteP118693"/>
    </source>
</evidence>
<dbReference type="AlphaFoldDB" id="R7TB48"/>
<dbReference type="GO" id="GO:0005930">
    <property type="term" value="C:axoneme"/>
    <property type="evidence" value="ECO:0007669"/>
    <property type="project" value="UniProtKB-SubCell"/>
</dbReference>
<dbReference type="FunFam" id="1.25.40.10:FF:000795">
    <property type="entry name" value="Tetratricopeptide repeat protein 25"/>
    <property type="match status" value="1"/>
</dbReference>
<organism evidence="5">
    <name type="scientific">Capitella teleta</name>
    <name type="common">Polychaete worm</name>
    <dbReference type="NCBI Taxonomy" id="283909"/>
    <lineage>
        <taxon>Eukaryota</taxon>
        <taxon>Metazoa</taxon>
        <taxon>Spiralia</taxon>
        <taxon>Lophotrochozoa</taxon>
        <taxon>Annelida</taxon>
        <taxon>Polychaeta</taxon>
        <taxon>Sedentaria</taxon>
        <taxon>Scolecida</taxon>
        <taxon>Capitellidae</taxon>
        <taxon>Capitella</taxon>
    </lineage>
</organism>
<dbReference type="InterPro" id="IPR040111">
    <property type="entry name" value="ODAD4"/>
</dbReference>
<dbReference type="Proteomes" id="UP000014760">
    <property type="component" value="Unassembled WGS sequence"/>
</dbReference>
<dbReference type="Gene3D" id="1.25.40.10">
    <property type="entry name" value="Tetratricopeptide repeat domain"/>
    <property type="match status" value="2"/>
</dbReference>
<feature type="non-terminal residue" evidence="5">
    <location>
        <position position="443"/>
    </location>
</feature>
<dbReference type="EMBL" id="AMQN01003420">
    <property type="status" value="NOT_ANNOTATED_CDS"/>
    <property type="molecule type" value="Genomic_DNA"/>
</dbReference>
<dbReference type="PANTHER" id="PTHR23040">
    <property type="match status" value="1"/>
</dbReference>
<evidence type="ECO:0000313" key="5">
    <source>
        <dbReference type="EMBL" id="ELT88712.1"/>
    </source>
</evidence>
<dbReference type="InterPro" id="IPR019734">
    <property type="entry name" value="TPR_rpt"/>
</dbReference>
<feature type="region of interest" description="Disordered" evidence="4">
    <location>
        <begin position="116"/>
        <end position="148"/>
    </location>
</feature>
<dbReference type="OrthoDB" id="245563at2759"/>
<dbReference type="STRING" id="283909.R7TB48"/>
<dbReference type="EnsemblMetazoa" id="CapteT118693">
    <property type="protein sequence ID" value="CapteP118693"/>
    <property type="gene ID" value="CapteG118693"/>
</dbReference>
<gene>
    <name evidence="5" type="ORF">CAPTEDRAFT_118693</name>
</gene>
<dbReference type="EMBL" id="KB311733">
    <property type="protein sequence ID" value="ELT88712.1"/>
    <property type="molecule type" value="Genomic_DNA"/>
</dbReference>
<name>R7TB48_CAPTE</name>
<protein>
    <recommendedName>
        <fullName evidence="2">Outer dynein arm-docking complex subunit 4</fullName>
    </recommendedName>
    <alternativeName>
        <fullName evidence="3">Tetratricopeptide repeat protein 25</fullName>
    </alternativeName>
</protein>
<feature type="non-terminal residue" evidence="5">
    <location>
        <position position="1"/>
    </location>
</feature>
<dbReference type="InterPro" id="IPR011990">
    <property type="entry name" value="TPR-like_helical_dom_sf"/>
</dbReference>
<accession>R7TB48</accession>
<sequence length="443" mass="49892">ALDLFPEDVDCLVARASCHFQNGHFDSCIQDADAALMLTPKIPKAEFLKAESFYHKGEFEQSLICYHRANTIRPGAPQYIRGIKKAEGAIENSIGVSDSNICFRGFQRRSRTDSYLCKDAQNGTHGPVAPRKPGTRDSPRKHYSQKHPPKTVRNLLGELYGDWKYLEGILNDEEQRKARRGQSEHIKALAEKGLVYLEDRTTFWVQQRAPTSAVKSGVGRSEASVSEILTTIHQIQQAQGEGQFLETLRPAEKTLNRLKKAGESEIPDRLKLMGTIHSLIGSAHCETGNLTSASKHHQYDLQIADQCNDLEAKSRALDNLARVHIRCEKYSSAVRCFKRKIPLIQQDLEAAWLYHEMGRCHLELEHYPKAYSCAQKSMQAAKHTEDVGWQLNAQVLLAQANVELGEYGEAVVAFEDALCLAEDERDEDASFAIRRALIHVREK</sequence>
<evidence type="ECO:0000256" key="1">
    <source>
        <dbReference type="ARBA" id="ARBA00004430"/>
    </source>
</evidence>
<reference evidence="5 7" key="2">
    <citation type="journal article" date="2013" name="Nature">
        <title>Insights into bilaterian evolution from three spiralian genomes.</title>
        <authorList>
            <person name="Simakov O."/>
            <person name="Marletaz F."/>
            <person name="Cho S.J."/>
            <person name="Edsinger-Gonzales E."/>
            <person name="Havlak P."/>
            <person name="Hellsten U."/>
            <person name="Kuo D.H."/>
            <person name="Larsson T."/>
            <person name="Lv J."/>
            <person name="Arendt D."/>
            <person name="Savage R."/>
            <person name="Osoegawa K."/>
            <person name="de Jong P."/>
            <person name="Grimwood J."/>
            <person name="Chapman J.A."/>
            <person name="Shapiro H."/>
            <person name="Aerts A."/>
            <person name="Otillar R.P."/>
            <person name="Terry A.Y."/>
            <person name="Boore J.L."/>
            <person name="Grigoriev I.V."/>
            <person name="Lindberg D.R."/>
            <person name="Seaver E.C."/>
            <person name="Weisblat D.A."/>
            <person name="Putnam N.H."/>
            <person name="Rokhsar D.S."/>
        </authorList>
    </citation>
    <scope>NUCLEOTIDE SEQUENCE</scope>
    <source>
        <strain evidence="5 7">I ESC-2004</strain>
    </source>
</reference>
<dbReference type="SMART" id="SM00028">
    <property type="entry name" value="TPR"/>
    <property type="match status" value="6"/>
</dbReference>
<dbReference type="OMA" id="LENTWLY"/>
<dbReference type="Pfam" id="PF13176">
    <property type="entry name" value="TPR_7"/>
    <property type="match status" value="1"/>
</dbReference>
<evidence type="ECO:0000256" key="4">
    <source>
        <dbReference type="SAM" id="MobiDB-lite"/>
    </source>
</evidence>
<proteinExistence type="predicted"/>
<evidence type="ECO:0000256" key="2">
    <source>
        <dbReference type="ARBA" id="ARBA00034139"/>
    </source>
</evidence>
<dbReference type="HOGENOM" id="CLU_023648_2_0_1"/>
<dbReference type="SUPFAM" id="SSF48452">
    <property type="entry name" value="TPR-like"/>
    <property type="match status" value="1"/>
</dbReference>
<reference evidence="7" key="1">
    <citation type="submission" date="2012-12" db="EMBL/GenBank/DDBJ databases">
        <authorList>
            <person name="Hellsten U."/>
            <person name="Grimwood J."/>
            <person name="Chapman J.A."/>
            <person name="Shapiro H."/>
            <person name="Aerts A."/>
            <person name="Otillar R.P."/>
            <person name="Terry A.Y."/>
            <person name="Boore J.L."/>
            <person name="Simakov O."/>
            <person name="Marletaz F."/>
            <person name="Cho S.-J."/>
            <person name="Edsinger-Gonzales E."/>
            <person name="Havlak P."/>
            <person name="Kuo D.-H."/>
            <person name="Larsson T."/>
            <person name="Lv J."/>
            <person name="Arendt D."/>
            <person name="Savage R."/>
            <person name="Osoegawa K."/>
            <person name="de Jong P."/>
            <person name="Lindberg D.R."/>
            <person name="Seaver E.C."/>
            <person name="Weisblat D.A."/>
            <person name="Putnam N.H."/>
            <person name="Grigoriev I.V."/>
            <person name="Rokhsar D.S."/>
        </authorList>
    </citation>
    <scope>NUCLEOTIDE SEQUENCE</scope>
    <source>
        <strain evidence="7">I ESC-2004</strain>
    </source>
</reference>
<evidence type="ECO:0000256" key="3">
    <source>
        <dbReference type="ARBA" id="ARBA00034143"/>
    </source>
</evidence>
<comment type="subcellular location">
    <subcellularLocation>
        <location evidence="1">Cytoplasm</location>
        <location evidence="1">Cytoskeleton</location>
        <location evidence="1">Cilium axoneme</location>
    </subcellularLocation>
</comment>
<keyword evidence="7" id="KW-1185">Reference proteome</keyword>
<dbReference type="Pfam" id="PF13424">
    <property type="entry name" value="TPR_12"/>
    <property type="match status" value="1"/>
</dbReference>